<dbReference type="InterPro" id="IPR003010">
    <property type="entry name" value="C-N_Hydrolase"/>
</dbReference>
<keyword evidence="2 4" id="KW-0378">Hydrolase</keyword>
<dbReference type="SUPFAM" id="SSF56317">
    <property type="entry name" value="Carbon-nitrogen hydrolase"/>
    <property type="match status" value="1"/>
</dbReference>
<evidence type="ECO:0000313" key="4">
    <source>
        <dbReference type="EMBL" id="MFD0986195.1"/>
    </source>
</evidence>
<proteinExistence type="inferred from homology"/>
<organism evidence="4 5">
    <name type="scientific">Methyloligella solikamskensis</name>
    <dbReference type="NCBI Taxonomy" id="1177756"/>
    <lineage>
        <taxon>Bacteria</taxon>
        <taxon>Pseudomonadati</taxon>
        <taxon>Pseudomonadota</taxon>
        <taxon>Alphaproteobacteria</taxon>
        <taxon>Hyphomicrobiales</taxon>
        <taxon>Hyphomicrobiaceae</taxon>
        <taxon>Methyloligella</taxon>
    </lineage>
</organism>
<comment type="caution">
    <text evidence="4">The sequence shown here is derived from an EMBL/GenBank/DDBJ whole genome shotgun (WGS) entry which is preliminary data.</text>
</comment>
<reference evidence="5" key="1">
    <citation type="journal article" date="2019" name="Int. J. Syst. Evol. Microbiol.">
        <title>The Global Catalogue of Microorganisms (GCM) 10K type strain sequencing project: providing services to taxonomists for standard genome sequencing and annotation.</title>
        <authorList>
            <consortium name="The Broad Institute Genomics Platform"/>
            <consortium name="The Broad Institute Genome Sequencing Center for Infectious Disease"/>
            <person name="Wu L."/>
            <person name="Ma J."/>
        </authorList>
    </citation>
    <scope>NUCLEOTIDE SEQUENCE [LARGE SCALE GENOMIC DNA]</scope>
    <source>
        <strain evidence="5">CCUG 61697</strain>
    </source>
</reference>
<sequence>MSGETPERFRAALVQLRCGRSIPPNLEMAERLIRQAADQGAVYIQTPENTALMELDRPLALAQASEEEASEAVARMRGLAKELGVWLHVGSIAIKVAADKLANRSFLIAPSGEIAARYDKMHMFDVDLPNGEVYRESEAYRPGSKAVLASLPWGKLGLSICYDLRFPALYRALAQAGASFLAIPSAFTRETGRAHWRTLVRARAIETGCFVFAATQGGFHEMGRWTYGHSLIVSPWGDVLAEAGEAPQILIADIDPSLVVHARAAVPSLSGGKDFEVEIAGEARGPADS</sequence>
<dbReference type="InterPro" id="IPR001110">
    <property type="entry name" value="UPF0012_CS"/>
</dbReference>
<dbReference type="InterPro" id="IPR045254">
    <property type="entry name" value="Nit1/2_C-N_Hydrolase"/>
</dbReference>
<feature type="domain" description="CN hydrolase" evidence="3">
    <location>
        <begin position="9"/>
        <end position="256"/>
    </location>
</feature>
<dbReference type="RefSeq" id="WP_379085859.1">
    <property type="nucleotide sequence ID" value="NZ_JBHTJO010000001.1"/>
</dbReference>
<dbReference type="PANTHER" id="PTHR23088:SF27">
    <property type="entry name" value="DEAMINATED GLUTATHIONE AMIDASE"/>
    <property type="match status" value="1"/>
</dbReference>
<dbReference type="CDD" id="cd07572">
    <property type="entry name" value="nit"/>
    <property type="match status" value="1"/>
</dbReference>
<dbReference type="InterPro" id="IPR036526">
    <property type="entry name" value="C-N_Hydrolase_sf"/>
</dbReference>
<gene>
    <name evidence="4" type="ORF">ACFQ2F_03680</name>
</gene>
<dbReference type="PROSITE" id="PS01227">
    <property type="entry name" value="UPF0012"/>
    <property type="match status" value="1"/>
</dbReference>
<accession>A0ABW3J8I2</accession>
<dbReference type="Pfam" id="PF00795">
    <property type="entry name" value="CN_hydrolase"/>
    <property type="match status" value="1"/>
</dbReference>
<comment type="similarity">
    <text evidence="1">Belongs to the carbon-nitrogen hydrolase superfamily. NIT1/NIT2 family.</text>
</comment>
<keyword evidence="5" id="KW-1185">Reference proteome</keyword>
<name>A0ABW3J8I2_9HYPH</name>
<evidence type="ECO:0000259" key="3">
    <source>
        <dbReference type="PROSITE" id="PS50263"/>
    </source>
</evidence>
<dbReference type="Gene3D" id="3.60.110.10">
    <property type="entry name" value="Carbon-nitrogen hydrolase"/>
    <property type="match status" value="1"/>
</dbReference>
<evidence type="ECO:0000313" key="5">
    <source>
        <dbReference type="Proteomes" id="UP001597102"/>
    </source>
</evidence>
<dbReference type="PANTHER" id="PTHR23088">
    <property type="entry name" value="NITRILASE-RELATED"/>
    <property type="match status" value="1"/>
</dbReference>
<protein>
    <submittedName>
        <fullName evidence="4">Carbon-nitrogen hydrolase family protein</fullName>
    </submittedName>
</protein>
<dbReference type="Proteomes" id="UP001597102">
    <property type="component" value="Unassembled WGS sequence"/>
</dbReference>
<evidence type="ECO:0000256" key="1">
    <source>
        <dbReference type="ARBA" id="ARBA00010613"/>
    </source>
</evidence>
<dbReference type="GO" id="GO:0016787">
    <property type="term" value="F:hydrolase activity"/>
    <property type="evidence" value="ECO:0007669"/>
    <property type="project" value="UniProtKB-KW"/>
</dbReference>
<dbReference type="EMBL" id="JBHTJO010000001">
    <property type="protein sequence ID" value="MFD0986195.1"/>
    <property type="molecule type" value="Genomic_DNA"/>
</dbReference>
<evidence type="ECO:0000256" key="2">
    <source>
        <dbReference type="ARBA" id="ARBA00022801"/>
    </source>
</evidence>
<dbReference type="PROSITE" id="PS50263">
    <property type="entry name" value="CN_HYDROLASE"/>
    <property type="match status" value="1"/>
</dbReference>